<feature type="region of interest" description="Disordered" evidence="3">
    <location>
        <begin position="22"/>
        <end position="50"/>
    </location>
</feature>
<keyword evidence="1" id="KW-0853">WD repeat</keyword>
<name>A0A9P6H518_9AGAM</name>
<dbReference type="Pfam" id="PF23761">
    <property type="entry name" value="Beta-prop_DCAF4"/>
    <property type="match status" value="1"/>
</dbReference>
<dbReference type="InterPro" id="IPR052254">
    <property type="entry name" value="CUL4-DDB1_E3_ligase_receptor"/>
</dbReference>
<dbReference type="InterPro" id="IPR036322">
    <property type="entry name" value="WD40_repeat_dom_sf"/>
</dbReference>
<dbReference type="PANTHER" id="PTHR44472">
    <property type="entry name" value="DDB1- AND CUL4-ASSOCIATED FACTOR 4-RELATED"/>
    <property type="match status" value="1"/>
</dbReference>
<dbReference type="Gene3D" id="2.130.10.10">
    <property type="entry name" value="YVTN repeat-like/Quinoprotein amine dehydrogenase"/>
    <property type="match status" value="1"/>
</dbReference>
<dbReference type="Proteomes" id="UP000736335">
    <property type="component" value="Unassembled WGS sequence"/>
</dbReference>
<dbReference type="AlphaFoldDB" id="A0A9P6H518"/>
<protein>
    <submittedName>
        <fullName evidence="4">WD40-repeat-containing domain protein</fullName>
    </submittedName>
</protein>
<comment type="caution">
    <text evidence="4">The sequence shown here is derived from an EMBL/GenBank/DDBJ whole genome shotgun (WGS) entry which is preliminary data.</text>
</comment>
<dbReference type="SUPFAM" id="SSF50978">
    <property type="entry name" value="WD40 repeat-like"/>
    <property type="match status" value="1"/>
</dbReference>
<reference evidence="4" key="1">
    <citation type="journal article" date="2020" name="Nat. Commun.">
        <title>Large-scale genome sequencing of mycorrhizal fungi provides insights into the early evolution of symbiotic traits.</title>
        <authorList>
            <person name="Miyauchi S."/>
            <person name="Kiss E."/>
            <person name="Kuo A."/>
            <person name="Drula E."/>
            <person name="Kohler A."/>
            <person name="Sanchez-Garcia M."/>
            <person name="Morin E."/>
            <person name="Andreopoulos B."/>
            <person name="Barry K.W."/>
            <person name="Bonito G."/>
            <person name="Buee M."/>
            <person name="Carver A."/>
            <person name="Chen C."/>
            <person name="Cichocki N."/>
            <person name="Clum A."/>
            <person name="Culley D."/>
            <person name="Crous P.W."/>
            <person name="Fauchery L."/>
            <person name="Girlanda M."/>
            <person name="Hayes R.D."/>
            <person name="Keri Z."/>
            <person name="LaButti K."/>
            <person name="Lipzen A."/>
            <person name="Lombard V."/>
            <person name="Magnuson J."/>
            <person name="Maillard F."/>
            <person name="Murat C."/>
            <person name="Nolan M."/>
            <person name="Ohm R.A."/>
            <person name="Pangilinan J."/>
            <person name="Pereira M.F."/>
            <person name="Perotto S."/>
            <person name="Peter M."/>
            <person name="Pfister S."/>
            <person name="Riley R."/>
            <person name="Sitrit Y."/>
            <person name="Stielow J.B."/>
            <person name="Szollosi G."/>
            <person name="Zifcakova L."/>
            <person name="Stursova M."/>
            <person name="Spatafora J.W."/>
            <person name="Tedersoo L."/>
            <person name="Vaario L.M."/>
            <person name="Yamada A."/>
            <person name="Yan M."/>
            <person name="Wang P."/>
            <person name="Xu J."/>
            <person name="Bruns T."/>
            <person name="Baldrian P."/>
            <person name="Vilgalys R."/>
            <person name="Dunand C."/>
            <person name="Henrissat B."/>
            <person name="Grigoriev I.V."/>
            <person name="Hibbett D."/>
            <person name="Nagy L.G."/>
            <person name="Martin F.M."/>
        </authorList>
    </citation>
    <scope>NUCLEOTIDE SEQUENCE</scope>
    <source>
        <strain evidence="4">UH-Tt-Lm1</strain>
    </source>
</reference>
<keyword evidence="5" id="KW-1185">Reference proteome</keyword>
<accession>A0A9P6H518</accession>
<keyword evidence="2" id="KW-0677">Repeat</keyword>
<organism evidence="4 5">
    <name type="scientific">Thelephora terrestris</name>
    <dbReference type="NCBI Taxonomy" id="56493"/>
    <lineage>
        <taxon>Eukaryota</taxon>
        <taxon>Fungi</taxon>
        <taxon>Dikarya</taxon>
        <taxon>Basidiomycota</taxon>
        <taxon>Agaricomycotina</taxon>
        <taxon>Agaricomycetes</taxon>
        <taxon>Thelephorales</taxon>
        <taxon>Thelephoraceae</taxon>
        <taxon>Thelephora</taxon>
    </lineage>
</organism>
<sequence>MPPRDLPGFYWDPQKNRYFHLPSRSTTTSAPSPLHPHFPPQRHQPLQVPNSPKAPVITSVYRSTNIVGRIPSSFSRLSRLHHQILCSQIVKAPIPPLSDAFLTPGPINAFNIIQLQDDRTYTVISDANCWLYSLGNGDVAPTRELKLPSRISSISSSGTLSVATTFGSPCKIVVQNAATSESFILTPGPKSIYDVWTSHLMGNSLALGMHGKGIYIPDVNASVGFHPLHTSSDVLAIYQEPNLVYTGTRGGIIVRWDTRTWSRNQKPLLSDRYKSSSITHLRTMGQDRLLVSSIDGRLELFDLRFPIESAPVTSFLGHVNSYSQKLALAMDPSERFIFAAGQDNVIRAWSLLNGQRLGGPEVETVSGMNVGLLNARFDEGVSDVQLVEDRCGLHFWYSTGPALCHQTIL</sequence>
<proteinExistence type="predicted"/>
<dbReference type="InterPro" id="IPR015943">
    <property type="entry name" value="WD40/YVTN_repeat-like_dom_sf"/>
</dbReference>
<dbReference type="OrthoDB" id="128867at2759"/>
<evidence type="ECO:0000313" key="4">
    <source>
        <dbReference type="EMBL" id="KAF9779643.1"/>
    </source>
</evidence>
<evidence type="ECO:0000256" key="2">
    <source>
        <dbReference type="ARBA" id="ARBA00022737"/>
    </source>
</evidence>
<evidence type="ECO:0000256" key="1">
    <source>
        <dbReference type="ARBA" id="ARBA00022574"/>
    </source>
</evidence>
<feature type="compositionally biased region" description="Low complexity" evidence="3">
    <location>
        <begin position="22"/>
        <end position="32"/>
    </location>
</feature>
<evidence type="ECO:0000256" key="3">
    <source>
        <dbReference type="SAM" id="MobiDB-lite"/>
    </source>
</evidence>
<dbReference type="PANTHER" id="PTHR44472:SF1">
    <property type="entry name" value="DDB1 AND CUL4 ASSOCIATED FACTOR 4"/>
    <property type="match status" value="1"/>
</dbReference>
<dbReference type="EMBL" id="WIUZ02000019">
    <property type="protein sequence ID" value="KAF9779643.1"/>
    <property type="molecule type" value="Genomic_DNA"/>
</dbReference>
<gene>
    <name evidence="4" type="ORF">BJ322DRAFT_1113438</name>
</gene>
<reference evidence="4" key="2">
    <citation type="submission" date="2020-11" db="EMBL/GenBank/DDBJ databases">
        <authorList>
            <consortium name="DOE Joint Genome Institute"/>
            <person name="Kuo A."/>
            <person name="Miyauchi S."/>
            <person name="Kiss E."/>
            <person name="Drula E."/>
            <person name="Kohler A."/>
            <person name="Sanchez-Garcia M."/>
            <person name="Andreopoulos B."/>
            <person name="Barry K.W."/>
            <person name="Bonito G."/>
            <person name="Buee M."/>
            <person name="Carver A."/>
            <person name="Chen C."/>
            <person name="Cichocki N."/>
            <person name="Clum A."/>
            <person name="Culley D."/>
            <person name="Crous P.W."/>
            <person name="Fauchery L."/>
            <person name="Girlanda M."/>
            <person name="Hayes R."/>
            <person name="Keri Z."/>
            <person name="Labutti K."/>
            <person name="Lipzen A."/>
            <person name="Lombard V."/>
            <person name="Magnuson J."/>
            <person name="Maillard F."/>
            <person name="Morin E."/>
            <person name="Murat C."/>
            <person name="Nolan M."/>
            <person name="Ohm R."/>
            <person name="Pangilinan J."/>
            <person name="Pereira M."/>
            <person name="Perotto S."/>
            <person name="Peter M."/>
            <person name="Riley R."/>
            <person name="Sitrit Y."/>
            <person name="Stielow B."/>
            <person name="Szollosi G."/>
            <person name="Zifcakova L."/>
            <person name="Stursova M."/>
            <person name="Spatafora J.W."/>
            <person name="Tedersoo L."/>
            <person name="Vaario L.-M."/>
            <person name="Yamada A."/>
            <person name="Yan M."/>
            <person name="Wang P."/>
            <person name="Xu J."/>
            <person name="Bruns T."/>
            <person name="Baldrian P."/>
            <person name="Vilgalys R."/>
            <person name="Henrissat B."/>
            <person name="Grigoriev I.V."/>
            <person name="Hibbett D."/>
            <person name="Nagy L.G."/>
            <person name="Martin F.M."/>
        </authorList>
    </citation>
    <scope>NUCLEOTIDE SEQUENCE</scope>
    <source>
        <strain evidence="4">UH-Tt-Lm1</strain>
    </source>
</reference>
<evidence type="ECO:0000313" key="5">
    <source>
        <dbReference type="Proteomes" id="UP000736335"/>
    </source>
</evidence>